<feature type="compositionally biased region" description="Low complexity" evidence="1">
    <location>
        <begin position="218"/>
        <end position="240"/>
    </location>
</feature>
<evidence type="ECO:0000313" key="4">
    <source>
        <dbReference type="Proteomes" id="UP000294114"/>
    </source>
</evidence>
<reference evidence="3 4" key="1">
    <citation type="submission" date="2019-02" db="EMBL/GenBank/DDBJ databases">
        <title>Sequencing the genomes of 1000 actinobacteria strains.</title>
        <authorList>
            <person name="Klenk H.-P."/>
        </authorList>
    </citation>
    <scope>NUCLEOTIDE SEQUENCE [LARGE SCALE GENOMIC DNA]</scope>
    <source>
        <strain evidence="3 4">DSM 45612</strain>
    </source>
</reference>
<dbReference type="RefSeq" id="WP_130337058.1">
    <property type="nucleotide sequence ID" value="NZ_SHLD01000001.1"/>
</dbReference>
<feature type="compositionally biased region" description="Low complexity" evidence="1">
    <location>
        <begin position="127"/>
        <end position="154"/>
    </location>
</feature>
<name>A0A4Q8BG45_9ACTN</name>
<gene>
    <name evidence="3" type="ORF">EV384_5066</name>
</gene>
<keyword evidence="2" id="KW-0472">Membrane</keyword>
<feature type="region of interest" description="Disordered" evidence="1">
    <location>
        <begin position="1"/>
        <end position="34"/>
    </location>
</feature>
<dbReference type="EMBL" id="SHLD01000001">
    <property type="protein sequence ID" value="RZU76411.1"/>
    <property type="molecule type" value="Genomic_DNA"/>
</dbReference>
<feature type="compositionally biased region" description="Basic and acidic residues" evidence="1">
    <location>
        <begin position="1"/>
        <end position="26"/>
    </location>
</feature>
<dbReference type="Proteomes" id="UP000294114">
    <property type="component" value="Unassembled WGS sequence"/>
</dbReference>
<organism evidence="3 4">
    <name type="scientific">Micromonospora kangleipakensis</name>
    <dbReference type="NCBI Taxonomy" id="1077942"/>
    <lineage>
        <taxon>Bacteria</taxon>
        <taxon>Bacillati</taxon>
        <taxon>Actinomycetota</taxon>
        <taxon>Actinomycetes</taxon>
        <taxon>Micromonosporales</taxon>
        <taxon>Micromonosporaceae</taxon>
        <taxon>Micromonospora</taxon>
    </lineage>
</organism>
<keyword evidence="4" id="KW-1185">Reference proteome</keyword>
<keyword evidence="2" id="KW-0812">Transmembrane</keyword>
<feature type="region of interest" description="Disordered" evidence="1">
    <location>
        <begin position="216"/>
        <end position="249"/>
    </location>
</feature>
<comment type="caution">
    <text evidence="3">The sequence shown here is derived from an EMBL/GenBank/DDBJ whole genome shotgun (WGS) entry which is preliminary data.</text>
</comment>
<accession>A0A4Q8BG45</accession>
<dbReference type="OrthoDB" id="3405601at2"/>
<sequence>MSFRRSDGPADRAESERLLDAARDARPPAADADPLRHLLAAAAAPANPGELSGEEQALAAFRAARAAPAPAPARAPGRRRLRAGAVAWVAGLAATATAGVAFAAVSLDAPEEPTPPPAPTTPGGGDSSPSPTRGADPTGSDPGAPGATAPSGAPGTTGTGPGRSAGTAKLTGLCRAYLARSTEQRAQALETPAFADLVTAAGGAERVEDYCLRLVPEASPTSSSSPRAARSTRPTPAAPAGKSSTGTDG</sequence>
<evidence type="ECO:0000256" key="2">
    <source>
        <dbReference type="SAM" id="Phobius"/>
    </source>
</evidence>
<evidence type="ECO:0000313" key="3">
    <source>
        <dbReference type="EMBL" id="RZU76411.1"/>
    </source>
</evidence>
<keyword evidence="2" id="KW-1133">Transmembrane helix</keyword>
<feature type="transmembrane region" description="Helical" evidence="2">
    <location>
        <begin position="85"/>
        <end position="107"/>
    </location>
</feature>
<protein>
    <submittedName>
        <fullName evidence="3">Uncharacterized protein</fullName>
    </submittedName>
</protein>
<evidence type="ECO:0000256" key="1">
    <source>
        <dbReference type="SAM" id="MobiDB-lite"/>
    </source>
</evidence>
<feature type="region of interest" description="Disordered" evidence="1">
    <location>
        <begin position="107"/>
        <end position="167"/>
    </location>
</feature>
<dbReference type="AlphaFoldDB" id="A0A4Q8BG45"/>
<proteinExistence type="predicted"/>